<feature type="transmembrane region" description="Helical" evidence="1">
    <location>
        <begin position="129"/>
        <end position="150"/>
    </location>
</feature>
<keyword evidence="1" id="KW-1133">Transmembrane helix</keyword>
<feature type="transmembrane region" description="Helical" evidence="1">
    <location>
        <begin position="189"/>
        <end position="206"/>
    </location>
</feature>
<feature type="transmembrane region" description="Helical" evidence="1">
    <location>
        <begin position="156"/>
        <end position="177"/>
    </location>
</feature>
<dbReference type="GO" id="GO:0008237">
    <property type="term" value="F:metallopeptidase activity"/>
    <property type="evidence" value="ECO:0007669"/>
    <property type="project" value="UniProtKB-KW"/>
</dbReference>
<keyword evidence="3" id="KW-0482">Metalloprotease</keyword>
<dbReference type="RefSeq" id="WP_252113469.1">
    <property type="nucleotide sequence ID" value="NZ_JAMSHT010000001.1"/>
</dbReference>
<evidence type="ECO:0000259" key="2">
    <source>
        <dbReference type="Pfam" id="PF02517"/>
    </source>
</evidence>
<feature type="transmembrane region" description="Helical" evidence="1">
    <location>
        <begin position="6"/>
        <end position="27"/>
    </location>
</feature>
<feature type="transmembrane region" description="Helical" evidence="1">
    <location>
        <begin position="89"/>
        <end position="108"/>
    </location>
</feature>
<sequence length="207" mass="21827">MFGQEVLNTALQSAFVFGVSALAWVIFARKKAGYVQWIGLGSPASGWIKPTLITFAIVAGASALAMLLPGLSGLVQAEGTVGGRFAETGLTPVAFATILLVAFVKTGFTEELFFRGLIGKRLINWLGFARGNLLQAAIFGAIHLLIFVVPGAPDPTFASLFVMFFVPGGAGWAMGYANEKFGGGTIWPGWLMHGLGNFVAYTMMAIG</sequence>
<dbReference type="GO" id="GO:0004175">
    <property type="term" value="F:endopeptidase activity"/>
    <property type="evidence" value="ECO:0007669"/>
    <property type="project" value="UniProtKB-ARBA"/>
</dbReference>
<feature type="transmembrane region" description="Helical" evidence="1">
    <location>
        <begin position="47"/>
        <end position="69"/>
    </location>
</feature>
<keyword evidence="4" id="KW-1185">Reference proteome</keyword>
<dbReference type="Proteomes" id="UP001155128">
    <property type="component" value="Unassembled WGS sequence"/>
</dbReference>
<reference evidence="3" key="1">
    <citation type="submission" date="2022-06" db="EMBL/GenBank/DDBJ databases">
        <title>Sphingomicrobium sedimins sp. nov., a marine bacterium isolated from tidal flat.</title>
        <authorList>
            <person name="Kim C.-H."/>
            <person name="Yoo Y."/>
            <person name="Kim J.-J."/>
        </authorList>
    </citation>
    <scope>NUCLEOTIDE SEQUENCE</scope>
    <source>
        <strain evidence="3">GRR-S6-50</strain>
    </source>
</reference>
<dbReference type="GO" id="GO:0080120">
    <property type="term" value="P:CAAX-box protein maturation"/>
    <property type="evidence" value="ECO:0007669"/>
    <property type="project" value="UniProtKB-ARBA"/>
</dbReference>
<evidence type="ECO:0000313" key="3">
    <source>
        <dbReference type="EMBL" id="MCM8557426.1"/>
    </source>
</evidence>
<dbReference type="Pfam" id="PF02517">
    <property type="entry name" value="Rce1-like"/>
    <property type="match status" value="1"/>
</dbReference>
<feature type="domain" description="CAAX prenyl protease 2/Lysostaphin resistance protein A-like" evidence="2">
    <location>
        <begin position="94"/>
        <end position="199"/>
    </location>
</feature>
<evidence type="ECO:0000256" key="1">
    <source>
        <dbReference type="SAM" id="Phobius"/>
    </source>
</evidence>
<keyword evidence="3" id="KW-0378">Hydrolase</keyword>
<accession>A0A9X2J3L3</accession>
<keyword evidence="3" id="KW-0645">Protease</keyword>
<dbReference type="EMBL" id="JAMSHT010000001">
    <property type="protein sequence ID" value="MCM8557426.1"/>
    <property type="molecule type" value="Genomic_DNA"/>
</dbReference>
<dbReference type="AlphaFoldDB" id="A0A9X2J3L3"/>
<gene>
    <name evidence="3" type="ORF">NDO55_06295</name>
</gene>
<name>A0A9X2J3L3_9SPHN</name>
<proteinExistence type="predicted"/>
<organism evidence="3 4">
    <name type="scientific">Sphingomicrobium sediminis</name>
    <dbReference type="NCBI Taxonomy" id="2950949"/>
    <lineage>
        <taxon>Bacteria</taxon>
        <taxon>Pseudomonadati</taxon>
        <taxon>Pseudomonadota</taxon>
        <taxon>Alphaproteobacteria</taxon>
        <taxon>Sphingomonadales</taxon>
        <taxon>Sphingomonadaceae</taxon>
        <taxon>Sphingomicrobium</taxon>
    </lineage>
</organism>
<evidence type="ECO:0000313" key="4">
    <source>
        <dbReference type="Proteomes" id="UP001155128"/>
    </source>
</evidence>
<keyword evidence="1" id="KW-0472">Membrane</keyword>
<keyword evidence="1" id="KW-0812">Transmembrane</keyword>
<protein>
    <submittedName>
        <fullName evidence="3">CPBP family intramembrane metalloprotease</fullName>
    </submittedName>
</protein>
<comment type="caution">
    <text evidence="3">The sequence shown here is derived from an EMBL/GenBank/DDBJ whole genome shotgun (WGS) entry which is preliminary data.</text>
</comment>
<dbReference type="InterPro" id="IPR003675">
    <property type="entry name" value="Rce1/LyrA-like_dom"/>
</dbReference>